<sequence>MSAPKLSHLAETLSGSEIVKLGNAISERIRNGEKIYNLTIGDFDPAVFPIPAELEELIIESYRNRNTSYPAAEGVLDLRKSVATFIKEWEGLDFDTTEIQIASGGRPLIYTLFKAIVDKGDKVIYGVPSWNNNHYTHLTDAEHCVIQCSPENDFMPTVEDVRKHIKGATLICICTPQNPTGTTLKKESMEAICDLILEENASRGTGEKKCYLMFDQMYWTLTFGDTVHYNPLSLRPAMKEYTIFIDGISKVFAATGVRVGWALGPATVIAKMKAILSHVGAWAPMAEQKAVAKYLLQKENIQRYLQQFKAEIELRLRNIHDGLKSLQQKGYSVDAIAPQAAIYLTIKLDLSGKTTAEGTLLATQSDVTSYILAEAKLAVVPFSAFGAGANNPWYRLSVGTCKKEEIAEMLGKLEAALERLK</sequence>
<dbReference type="InterPro" id="IPR015422">
    <property type="entry name" value="PyrdxlP-dep_Trfase_small"/>
</dbReference>
<feature type="domain" description="Aminotransferase class I/classII large" evidence="6">
    <location>
        <begin position="34"/>
        <end position="412"/>
    </location>
</feature>
<accession>A0A4R6J516</accession>
<keyword evidence="3 7" id="KW-0032">Aminotransferase</keyword>
<proteinExistence type="inferred from homology"/>
<dbReference type="GO" id="GO:0030170">
    <property type="term" value="F:pyridoxal phosphate binding"/>
    <property type="evidence" value="ECO:0007669"/>
    <property type="project" value="InterPro"/>
</dbReference>
<comment type="similarity">
    <text evidence="2">Belongs to the class-I pyridoxal-phosphate-dependent aminotransferase family.</text>
</comment>
<dbReference type="CDD" id="cd00609">
    <property type="entry name" value="AAT_like"/>
    <property type="match status" value="1"/>
</dbReference>
<keyword evidence="8" id="KW-1185">Reference proteome</keyword>
<dbReference type="Gene3D" id="3.90.1150.10">
    <property type="entry name" value="Aspartate Aminotransferase, domain 1"/>
    <property type="match status" value="1"/>
</dbReference>
<protein>
    <submittedName>
        <fullName evidence="7">Aspartate aminotransferase</fullName>
    </submittedName>
</protein>
<organism evidence="7 8">
    <name type="scientific">Sediminibacterium goheungense</name>
    <dbReference type="NCBI Taxonomy" id="1086393"/>
    <lineage>
        <taxon>Bacteria</taxon>
        <taxon>Pseudomonadati</taxon>
        <taxon>Bacteroidota</taxon>
        <taxon>Chitinophagia</taxon>
        <taxon>Chitinophagales</taxon>
        <taxon>Chitinophagaceae</taxon>
        <taxon>Sediminibacterium</taxon>
    </lineage>
</organism>
<evidence type="ECO:0000259" key="6">
    <source>
        <dbReference type="Pfam" id="PF00155"/>
    </source>
</evidence>
<dbReference type="AlphaFoldDB" id="A0A4R6J516"/>
<dbReference type="PANTHER" id="PTHR46383">
    <property type="entry name" value="ASPARTATE AMINOTRANSFERASE"/>
    <property type="match status" value="1"/>
</dbReference>
<dbReference type="SUPFAM" id="SSF53383">
    <property type="entry name" value="PLP-dependent transferases"/>
    <property type="match status" value="1"/>
</dbReference>
<dbReference type="Pfam" id="PF00155">
    <property type="entry name" value="Aminotran_1_2"/>
    <property type="match status" value="1"/>
</dbReference>
<dbReference type="GO" id="GO:0006520">
    <property type="term" value="P:amino acid metabolic process"/>
    <property type="evidence" value="ECO:0007669"/>
    <property type="project" value="InterPro"/>
</dbReference>
<dbReference type="RefSeq" id="WP_133473926.1">
    <property type="nucleotide sequence ID" value="NZ_SNWP01000010.1"/>
</dbReference>
<evidence type="ECO:0000256" key="1">
    <source>
        <dbReference type="ARBA" id="ARBA00001933"/>
    </source>
</evidence>
<dbReference type="InterPro" id="IPR050596">
    <property type="entry name" value="AspAT/PAT-like"/>
</dbReference>
<dbReference type="EMBL" id="SNWP01000010">
    <property type="protein sequence ID" value="TDO29325.1"/>
    <property type="molecule type" value="Genomic_DNA"/>
</dbReference>
<dbReference type="Gene3D" id="3.40.640.10">
    <property type="entry name" value="Type I PLP-dependent aspartate aminotransferase-like (Major domain)"/>
    <property type="match status" value="1"/>
</dbReference>
<dbReference type="InterPro" id="IPR015424">
    <property type="entry name" value="PyrdxlP-dep_Trfase"/>
</dbReference>
<dbReference type="GO" id="GO:0008483">
    <property type="term" value="F:transaminase activity"/>
    <property type="evidence" value="ECO:0007669"/>
    <property type="project" value="UniProtKB-KW"/>
</dbReference>
<name>A0A4R6J516_9BACT</name>
<dbReference type="InterPro" id="IPR004839">
    <property type="entry name" value="Aminotransferase_I/II_large"/>
</dbReference>
<evidence type="ECO:0000313" key="7">
    <source>
        <dbReference type="EMBL" id="TDO29325.1"/>
    </source>
</evidence>
<evidence type="ECO:0000256" key="4">
    <source>
        <dbReference type="ARBA" id="ARBA00022679"/>
    </source>
</evidence>
<keyword evidence="5" id="KW-0663">Pyridoxal phosphate</keyword>
<evidence type="ECO:0000256" key="2">
    <source>
        <dbReference type="ARBA" id="ARBA00007441"/>
    </source>
</evidence>
<keyword evidence="4 7" id="KW-0808">Transferase</keyword>
<comment type="caution">
    <text evidence="7">The sequence shown here is derived from an EMBL/GenBank/DDBJ whole genome shotgun (WGS) entry which is preliminary data.</text>
</comment>
<gene>
    <name evidence="7" type="ORF">BC659_1414</name>
</gene>
<comment type="cofactor">
    <cofactor evidence="1">
        <name>pyridoxal 5'-phosphate</name>
        <dbReference type="ChEBI" id="CHEBI:597326"/>
    </cofactor>
</comment>
<dbReference type="InterPro" id="IPR015421">
    <property type="entry name" value="PyrdxlP-dep_Trfase_major"/>
</dbReference>
<evidence type="ECO:0000256" key="5">
    <source>
        <dbReference type="ARBA" id="ARBA00022898"/>
    </source>
</evidence>
<dbReference type="Proteomes" id="UP000295741">
    <property type="component" value="Unassembled WGS sequence"/>
</dbReference>
<dbReference type="PANTHER" id="PTHR46383:SF1">
    <property type="entry name" value="ASPARTATE AMINOTRANSFERASE"/>
    <property type="match status" value="1"/>
</dbReference>
<evidence type="ECO:0000256" key="3">
    <source>
        <dbReference type="ARBA" id="ARBA00022576"/>
    </source>
</evidence>
<reference evidence="7 8" key="1">
    <citation type="submission" date="2019-03" db="EMBL/GenBank/DDBJ databases">
        <title>Genomic Encyclopedia of Archaeal and Bacterial Type Strains, Phase II (KMG-II): from individual species to whole genera.</title>
        <authorList>
            <person name="Goeker M."/>
        </authorList>
    </citation>
    <scope>NUCLEOTIDE SEQUENCE [LARGE SCALE GENOMIC DNA]</scope>
    <source>
        <strain evidence="7 8">DSM 28323</strain>
    </source>
</reference>
<dbReference type="OrthoDB" id="9813612at2"/>
<evidence type="ECO:0000313" key="8">
    <source>
        <dbReference type="Proteomes" id="UP000295741"/>
    </source>
</evidence>